<dbReference type="Pfam" id="PF13249">
    <property type="entry name" value="SQHop_cyclase_N"/>
    <property type="match status" value="1"/>
</dbReference>
<dbReference type="InterPro" id="IPR032697">
    <property type="entry name" value="SQ_cyclase_N"/>
</dbReference>
<reference evidence="6 7" key="1">
    <citation type="submission" date="2021-01" db="EMBL/GenBank/DDBJ databases">
        <title>Genomic Encyclopedia of Type Strains, Phase IV (KMG-IV): sequencing the most valuable type-strain genomes for metagenomic binning, comparative biology and taxonomic classification.</title>
        <authorList>
            <person name="Goeker M."/>
        </authorList>
    </citation>
    <scope>NUCLEOTIDE SEQUENCE [LARGE SCALE GENOMIC DNA]</scope>
    <source>
        <strain evidence="6 7">DSM 25540</strain>
    </source>
</reference>
<evidence type="ECO:0000256" key="1">
    <source>
        <dbReference type="ARBA" id="ARBA00004999"/>
    </source>
</evidence>
<dbReference type="InterPro" id="IPR008930">
    <property type="entry name" value="Terpenoid_cyclase/PrenylTrfase"/>
</dbReference>
<comment type="caution">
    <text evidence="6">The sequence shown here is derived from an EMBL/GenBank/DDBJ whole genome shotgun (WGS) entry which is preliminary data.</text>
</comment>
<keyword evidence="3" id="KW-0677">Repeat</keyword>
<dbReference type="EMBL" id="JAFBEC010000011">
    <property type="protein sequence ID" value="MBM7634338.1"/>
    <property type="molecule type" value="Genomic_DNA"/>
</dbReference>
<organism evidence="6 7">
    <name type="scientific">Geomicrobium sediminis</name>
    <dbReference type="NCBI Taxonomy" id="1347788"/>
    <lineage>
        <taxon>Bacteria</taxon>
        <taxon>Bacillati</taxon>
        <taxon>Bacillota</taxon>
        <taxon>Bacilli</taxon>
        <taxon>Bacillales</taxon>
        <taxon>Geomicrobium</taxon>
    </lineage>
</organism>
<protein>
    <submittedName>
        <fullName evidence="6">Sporulenol synthase</fullName>
        <ecNumber evidence="6">4.2.1.137</ecNumber>
    </submittedName>
</protein>
<dbReference type="SFLD" id="SFLDG01016">
    <property type="entry name" value="Prenyltransferase_Like_2"/>
    <property type="match status" value="1"/>
</dbReference>
<dbReference type="Proteomes" id="UP000741863">
    <property type="component" value="Unassembled WGS sequence"/>
</dbReference>
<dbReference type="NCBIfam" id="TIGR01787">
    <property type="entry name" value="squalene_cyclas"/>
    <property type="match status" value="1"/>
</dbReference>
<evidence type="ECO:0000313" key="6">
    <source>
        <dbReference type="EMBL" id="MBM7634338.1"/>
    </source>
</evidence>
<evidence type="ECO:0000256" key="3">
    <source>
        <dbReference type="ARBA" id="ARBA00022737"/>
    </source>
</evidence>
<comment type="pathway">
    <text evidence="1">Secondary metabolite biosynthesis; hopanoid biosynthesis.</text>
</comment>
<evidence type="ECO:0000259" key="4">
    <source>
        <dbReference type="Pfam" id="PF13243"/>
    </source>
</evidence>
<dbReference type="GO" id="GO:0016829">
    <property type="term" value="F:lyase activity"/>
    <property type="evidence" value="ECO:0007669"/>
    <property type="project" value="UniProtKB-KW"/>
</dbReference>
<accession>A0ABS2PFY0</accession>
<evidence type="ECO:0000259" key="5">
    <source>
        <dbReference type="Pfam" id="PF13249"/>
    </source>
</evidence>
<dbReference type="InterPro" id="IPR032696">
    <property type="entry name" value="SQ_cyclase_C"/>
</dbReference>
<dbReference type="PANTHER" id="PTHR11764:SF20">
    <property type="entry name" value="LANOSTEROL SYNTHASE"/>
    <property type="match status" value="1"/>
</dbReference>
<dbReference type="Gene3D" id="1.50.10.20">
    <property type="match status" value="2"/>
</dbReference>
<proteinExistence type="inferred from homology"/>
<sequence length="627" mass="71690">MNVSEGIDQLIQAIRADQSEDGSWRYPLESGTFTDAYMIILLRTLEREDEALIRGLTDRLIKKQEPNGAWKLFADDNTGNVTNTVEAYYALLYSGYYREDDERMKRARQFIMKSGGIQKTAFLTKIVLTLTGQYKWPSFFPFPIELILVPDFFPINLYSMSVYGRAHVVPLILAADQKLQVKTAQSPDLSDLFASRGEEDWPEAYEWERMHASIVQRVKRLIRTPQELHLLARSRAKLYMTNGIEEDGTLFSYFTSTMFMIFGLLALGHPKDDPLIEDALEGLYGFQTTIDGHPHFQFTTATVWNTALLSYALQEAGVRTDDRMIERANDYLLDRQQEGYGDWAMHNKKALPGGWGFSDVNTFQPDVDDTTAALRALARSAKENQDIFESWNRGVRWTISMQNHDHGWSAFEKNTDSWLLAMLPIPESRGILTDPSTPDLTGRTMELLGNYTDVKGDDMILRKAVKWLEREQEKDGSFKGQWGVNYLYGTWAALTGMQASGVGRENKTIKKAIGWLKEKQNKDGGFGESCLSDRYKRYTPLDSSHLTQTAWVLDALVAMHDTPNKTMYDALHYVLDRLGDGQWPRSYPAGKGLADRIYFHYHSYEYIYPLLALAHYRKKYGDSPPAL</sequence>
<gene>
    <name evidence="6" type="ORF">JOD17_003440</name>
</gene>
<name>A0ABS2PFY0_9BACL</name>
<feature type="domain" description="Squalene cyclase N-terminal" evidence="5">
    <location>
        <begin position="9"/>
        <end position="286"/>
    </location>
</feature>
<evidence type="ECO:0000256" key="2">
    <source>
        <dbReference type="ARBA" id="ARBA00009755"/>
    </source>
</evidence>
<keyword evidence="7" id="KW-1185">Reference proteome</keyword>
<feature type="domain" description="Squalene cyclase C-terminal" evidence="4">
    <location>
        <begin position="302"/>
        <end position="618"/>
    </location>
</feature>
<dbReference type="PANTHER" id="PTHR11764">
    <property type="entry name" value="TERPENE CYCLASE/MUTASE FAMILY MEMBER"/>
    <property type="match status" value="1"/>
</dbReference>
<keyword evidence="6" id="KW-0456">Lyase</keyword>
<comment type="similarity">
    <text evidence="2">Belongs to the terpene cyclase/mutase family.</text>
</comment>
<evidence type="ECO:0000313" key="7">
    <source>
        <dbReference type="Proteomes" id="UP000741863"/>
    </source>
</evidence>
<dbReference type="EC" id="4.2.1.137" evidence="6"/>
<dbReference type="Pfam" id="PF13243">
    <property type="entry name" value="SQHop_cyclase_C"/>
    <property type="match status" value="1"/>
</dbReference>
<dbReference type="SUPFAM" id="SSF48239">
    <property type="entry name" value="Terpenoid cyclases/Protein prenyltransferases"/>
    <property type="match status" value="2"/>
</dbReference>
<dbReference type="InterPro" id="IPR018333">
    <property type="entry name" value="Squalene_cyclase"/>
</dbReference>